<dbReference type="Gene3D" id="2.120.10.30">
    <property type="entry name" value="TolB, C-terminal domain"/>
    <property type="match status" value="1"/>
</dbReference>
<accession>A0A0F9NLP1</accession>
<organism evidence="2">
    <name type="scientific">marine sediment metagenome</name>
    <dbReference type="NCBI Taxonomy" id="412755"/>
    <lineage>
        <taxon>unclassified sequences</taxon>
        <taxon>metagenomes</taxon>
        <taxon>ecological metagenomes</taxon>
    </lineage>
</organism>
<dbReference type="InterPro" id="IPR052918">
    <property type="entry name" value="Motility_Chemotaxis_Reg"/>
</dbReference>
<sequence length="473" mass="53830">MKNKNYRCGTIFLLFLTSMYVVNLNHVGLPLSKVIGSETGAENMQGMLKSSFIDEWDMTIEWNATMDYETYEGVDGIAVDSTTGDIYVLGHNGWHPSLHYFKPVLTKYNGNGELQWNITWGQGLNGTGLGLDIALDSKGYIYITGYTGNFFDANNGILLKFNPLGELEWNRTWNREYSDAGKALKIDDQDNIYVTGDSRNNVFIPGPWNDQNFKSDVILLKYNSSGVLVWNTTFIKEMSHYGWDLALDSSNNIYVIGLTRLSPSNENFFLIKFNSSGGFVWYRKWEESGSQYGNGIVIDSHDNIYIAGHDYYDLNNTIFVLKVDYEGNTLWIQEYWNHEGRATCIGIDSEDNIYLGGSVFETDLYSYNALNYYNASILKYSASGELLWVKLWDSSNSHLIEDIVLDSFGKIYIAGTTDRIYNNSYIYDNFVVKISSEIEEIVLNIPGFNIVVMLSLVTWFTSVILLAKKLKLK</sequence>
<keyword evidence="1" id="KW-1133">Transmembrane helix</keyword>
<dbReference type="PANTHER" id="PTHR35580:SF1">
    <property type="entry name" value="PHYTASE-LIKE DOMAIN-CONTAINING PROTEIN"/>
    <property type="match status" value="1"/>
</dbReference>
<keyword evidence="1" id="KW-0812">Transmembrane</keyword>
<keyword evidence="1" id="KW-0472">Membrane</keyword>
<evidence type="ECO:0000313" key="2">
    <source>
        <dbReference type="EMBL" id="KKM82227.1"/>
    </source>
</evidence>
<dbReference type="PANTHER" id="PTHR35580">
    <property type="entry name" value="CELL SURFACE GLYCOPROTEIN (S-LAYER PROTEIN)-LIKE PROTEIN"/>
    <property type="match status" value="1"/>
</dbReference>
<feature type="transmembrane region" description="Helical" evidence="1">
    <location>
        <begin position="447"/>
        <end position="467"/>
    </location>
</feature>
<protein>
    <recommendedName>
        <fullName evidence="3">Bulb-type lectin domain-containing protein</fullName>
    </recommendedName>
</protein>
<proteinExistence type="predicted"/>
<name>A0A0F9NLP1_9ZZZZ</name>
<dbReference type="AlphaFoldDB" id="A0A0F9NLP1"/>
<dbReference type="SUPFAM" id="SSF101898">
    <property type="entry name" value="NHL repeat"/>
    <property type="match status" value="1"/>
</dbReference>
<reference evidence="2" key="1">
    <citation type="journal article" date="2015" name="Nature">
        <title>Complex archaea that bridge the gap between prokaryotes and eukaryotes.</title>
        <authorList>
            <person name="Spang A."/>
            <person name="Saw J.H."/>
            <person name="Jorgensen S.L."/>
            <person name="Zaremba-Niedzwiedzka K."/>
            <person name="Martijn J."/>
            <person name="Lind A.E."/>
            <person name="van Eijk R."/>
            <person name="Schleper C."/>
            <person name="Guy L."/>
            <person name="Ettema T.J."/>
        </authorList>
    </citation>
    <scope>NUCLEOTIDE SEQUENCE</scope>
</reference>
<evidence type="ECO:0008006" key="3">
    <source>
        <dbReference type="Google" id="ProtNLM"/>
    </source>
</evidence>
<gene>
    <name evidence="2" type="ORF">LCGC14_1321740</name>
</gene>
<dbReference type="EMBL" id="LAZR01007895">
    <property type="protein sequence ID" value="KKM82227.1"/>
    <property type="molecule type" value="Genomic_DNA"/>
</dbReference>
<dbReference type="InterPro" id="IPR011042">
    <property type="entry name" value="6-blade_b-propeller_TolB-like"/>
</dbReference>
<comment type="caution">
    <text evidence="2">The sequence shown here is derived from an EMBL/GenBank/DDBJ whole genome shotgun (WGS) entry which is preliminary data.</text>
</comment>
<evidence type="ECO:0000256" key="1">
    <source>
        <dbReference type="SAM" id="Phobius"/>
    </source>
</evidence>